<keyword evidence="1" id="KW-0472">Membrane</keyword>
<sequence>MTQTYTHSPKPFGGPISFILKGEKLTVDSGRKVHEVQLGAVDKVRMTYEPGRLAQKAFRTKVIMKDGKSFTFSSLNWKSLVEAQELTQEYRAFTHALCEAIARANPQARFVAGKPMGLWLPTSALAVASLLAMAYLIWQALQMGATGVALLGALLAIVGAWQIEPMIRLNKPRPFRAGELPAELLPKVS</sequence>
<reference evidence="2 3" key="1">
    <citation type="journal article" date="2019" name="Syst. Appl. Microbiol.">
        <title>Microvirga tunisiensis sp. nov., a root nodule symbiotic bacterium isolated from Lupinus micranthus and L. luteus grown in Northern Tunisia.</title>
        <authorList>
            <person name="Msaddak A."/>
            <person name="Rejili M."/>
            <person name="Duran D."/>
            <person name="Mars M."/>
            <person name="Palacios J.M."/>
            <person name="Ruiz-Argueso T."/>
            <person name="Rey L."/>
            <person name="Imperial J."/>
        </authorList>
    </citation>
    <scope>NUCLEOTIDE SEQUENCE [LARGE SCALE GENOMIC DNA]</scope>
    <source>
        <strain evidence="2 3">Lmie10</strain>
    </source>
</reference>
<keyword evidence="3" id="KW-1185">Reference proteome</keyword>
<proteinExistence type="predicted"/>
<dbReference type="RefSeq" id="WP_152716821.1">
    <property type="nucleotide sequence ID" value="NZ_VOSJ01000317.1"/>
</dbReference>
<organism evidence="2 3">
    <name type="scientific">Microvirga tunisiensis</name>
    <dbReference type="NCBI Taxonomy" id="2108360"/>
    <lineage>
        <taxon>Bacteria</taxon>
        <taxon>Pseudomonadati</taxon>
        <taxon>Pseudomonadota</taxon>
        <taxon>Alphaproteobacteria</taxon>
        <taxon>Hyphomicrobiales</taxon>
        <taxon>Methylobacteriaceae</taxon>
        <taxon>Microvirga</taxon>
    </lineage>
</organism>
<name>A0A5N7MSH1_9HYPH</name>
<comment type="caution">
    <text evidence="2">The sequence shown here is derived from an EMBL/GenBank/DDBJ whole genome shotgun (WGS) entry which is preliminary data.</text>
</comment>
<accession>A0A5N7MSH1</accession>
<evidence type="ECO:0000313" key="2">
    <source>
        <dbReference type="EMBL" id="MPR29951.1"/>
    </source>
</evidence>
<feature type="transmembrane region" description="Helical" evidence="1">
    <location>
        <begin position="118"/>
        <end position="138"/>
    </location>
</feature>
<evidence type="ECO:0000256" key="1">
    <source>
        <dbReference type="SAM" id="Phobius"/>
    </source>
</evidence>
<feature type="transmembrane region" description="Helical" evidence="1">
    <location>
        <begin position="144"/>
        <end position="163"/>
    </location>
</feature>
<dbReference type="OrthoDB" id="8018653at2"/>
<dbReference type="Proteomes" id="UP000403266">
    <property type="component" value="Unassembled WGS sequence"/>
</dbReference>
<dbReference type="EMBL" id="VOSK01000290">
    <property type="protein sequence ID" value="MPR29951.1"/>
    <property type="molecule type" value="Genomic_DNA"/>
</dbReference>
<protein>
    <submittedName>
        <fullName evidence="2">Uncharacterized protein</fullName>
    </submittedName>
</protein>
<keyword evidence="1" id="KW-1133">Transmembrane helix</keyword>
<dbReference type="AlphaFoldDB" id="A0A5N7MSH1"/>
<keyword evidence="1" id="KW-0812">Transmembrane</keyword>
<evidence type="ECO:0000313" key="3">
    <source>
        <dbReference type="Proteomes" id="UP000403266"/>
    </source>
</evidence>
<gene>
    <name evidence="2" type="ORF">FS320_34050</name>
</gene>